<dbReference type="PANTHER" id="PTHR47268">
    <property type="entry name" value="ACYLPHOSPHATASE"/>
    <property type="match status" value="1"/>
</dbReference>
<feature type="active site" evidence="5">
    <location>
        <position position="19"/>
    </location>
</feature>
<dbReference type="EMBL" id="JPKR02000002">
    <property type="protein sequence ID" value="KKA63604.1"/>
    <property type="molecule type" value="Genomic_DNA"/>
</dbReference>
<evidence type="ECO:0000313" key="8">
    <source>
        <dbReference type="EMBL" id="KKA63604.1"/>
    </source>
</evidence>
<dbReference type="GO" id="GO:0003998">
    <property type="term" value="F:acylphosphatase activity"/>
    <property type="evidence" value="ECO:0007669"/>
    <property type="project" value="UniProtKB-EC"/>
</dbReference>
<evidence type="ECO:0000256" key="4">
    <source>
        <dbReference type="ARBA" id="ARBA00047645"/>
    </source>
</evidence>
<evidence type="ECO:0000313" key="9">
    <source>
        <dbReference type="Proteomes" id="UP000029577"/>
    </source>
</evidence>
<dbReference type="SUPFAM" id="SSF54975">
    <property type="entry name" value="Acylphosphatase/BLUF domain-like"/>
    <property type="match status" value="1"/>
</dbReference>
<keyword evidence="9" id="KW-1185">Reference proteome</keyword>
<accession>A0A0F5BVK9</accession>
<protein>
    <recommendedName>
        <fullName evidence="3 5">acylphosphatase</fullName>
        <ecNumber evidence="2 5">3.6.1.7</ecNumber>
    </recommendedName>
</protein>
<sequence>MHSICKVRVTGRVQGVFFRDSTRRQALNHGIDGYANNLSDGSVEILLSGERAAVETVLAWITAGGPPSARVDSVDVQSLTSDGGVKGFSTG</sequence>
<dbReference type="OrthoDB" id="5295388at2"/>
<dbReference type="InterPro" id="IPR036046">
    <property type="entry name" value="Acylphosphatase-like_dom_sf"/>
</dbReference>
<dbReference type="PANTHER" id="PTHR47268:SF4">
    <property type="entry name" value="ACYLPHOSPHATASE"/>
    <property type="match status" value="1"/>
</dbReference>
<reference evidence="8" key="1">
    <citation type="submission" date="2014-12" db="EMBL/GenBank/DDBJ databases">
        <title>The draft genome of the Tatumella morbirosei type strain, LMG23360T isolated from pineapple rot.</title>
        <authorList>
            <person name="Smits T.H."/>
            <person name="Palmer M."/>
            <person name="Venter S.N."/>
            <person name="Duffy B."/>
            <person name="Steenkamp E.T."/>
            <person name="Chan W.Y."/>
            <person name="Coutinho T.A."/>
            <person name="Coetzee M.P."/>
            <person name="De Maayer P."/>
        </authorList>
    </citation>
    <scope>NUCLEOTIDE SEQUENCE [LARGE SCALE GENOMIC DNA]</scope>
    <source>
        <strain evidence="8">LMG 23360</strain>
    </source>
</reference>
<name>A0A0F5BVK9_9GAMM</name>
<dbReference type="InterPro" id="IPR017968">
    <property type="entry name" value="Acylphosphatase_CS"/>
</dbReference>
<dbReference type="PRINTS" id="PR00112">
    <property type="entry name" value="ACYLPHPHTASE"/>
</dbReference>
<dbReference type="Proteomes" id="UP000029577">
    <property type="component" value="Unassembled WGS sequence"/>
</dbReference>
<dbReference type="PROSITE" id="PS00150">
    <property type="entry name" value="ACYLPHOSPHATASE_1"/>
    <property type="match status" value="1"/>
</dbReference>
<evidence type="ECO:0000256" key="2">
    <source>
        <dbReference type="ARBA" id="ARBA00012150"/>
    </source>
</evidence>
<organism evidence="8 9">
    <name type="scientific">Tatumella morbirosei</name>
    <dbReference type="NCBI Taxonomy" id="642227"/>
    <lineage>
        <taxon>Bacteria</taxon>
        <taxon>Pseudomonadati</taxon>
        <taxon>Pseudomonadota</taxon>
        <taxon>Gammaproteobacteria</taxon>
        <taxon>Enterobacterales</taxon>
        <taxon>Erwiniaceae</taxon>
        <taxon>Tatumella</taxon>
    </lineage>
</organism>
<dbReference type="EC" id="3.6.1.7" evidence="2 5"/>
<evidence type="ECO:0000256" key="3">
    <source>
        <dbReference type="ARBA" id="ARBA00015991"/>
    </source>
</evidence>
<dbReference type="PROSITE" id="PS51160">
    <property type="entry name" value="ACYLPHOSPHATASE_3"/>
    <property type="match status" value="1"/>
</dbReference>
<dbReference type="AlphaFoldDB" id="A0A0F5BVK9"/>
<dbReference type="InterPro" id="IPR001792">
    <property type="entry name" value="Acylphosphatase-like_dom"/>
</dbReference>
<dbReference type="Pfam" id="PF00708">
    <property type="entry name" value="Acylphosphatase"/>
    <property type="match status" value="1"/>
</dbReference>
<dbReference type="Gene3D" id="3.30.70.100">
    <property type="match status" value="1"/>
</dbReference>
<keyword evidence="5" id="KW-0378">Hydrolase</keyword>
<feature type="domain" description="Acylphosphatase-like" evidence="7">
    <location>
        <begin position="4"/>
        <end position="91"/>
    </location>
</feature>
<comment type="similarity">
    <text evidence="1 6">Belongs to the acylphosphatase family.</text>
</comment>
<evidence type="ECO:0000256" key="6">
    <source>
        <dbReference type="RuleBase" id="RU004168"/>
    </source>
</evidence>
<dbReference type="RefSeq" id="WP_038019915.1">
    <property type="nucleotide sequence ID" value="NZ_JPKR02000002.1"/>
</dbReference>
<evidence type="ECO:0000256" key="5">
    <source>
        <dbReference type="PROSITE-ProRule" id="PRU00520"/>
    </source>
</evidence>
<dbReference type="STRING" id="642227.HA49_21525"/>
<gene>
    <name evidence="8" type="ORF">HA49_21525</name>
</gene>
<comment type="catalytic activity">
    <reaction evidence="4 5">
        <text>an acyl phosphate + H2O = a carboxylate + phosphate + H(+)</text>
        <dbReference type="Rhea" id="RHEA:14965"/>
        <dbReference type="ChEBI" id="CHEBI:15377"/>
        <dbReference type="ChEBI" id="CHEBI:15378"/>
        <dbReference type="ChEBI" id="CHEBI:29067"/>
        <dbReference type="ChEBI" id="CHEBI:43474"/>
        <dbReference type="ChEBI" id="CHEBI:59918"/>
        <dbReference type="EC" id="3.6.1.7"/>
    </reaction>
</comment>
<dbReference type="InterPro" id="IPR020456">
    <property type="entry name" value="Acylphosphatase"/>
</dbReference>
<comment type="caution">
    <text evidence="8">The sequence shown here is derived from an EMBL/GenBank/DDBJ whole genome shotgun (WGS) entry which is preliminary data.</text>
</comment>
<proteinExistence type="inferred from homology"/>
<feature type="active site" evidence="5">
    <location>
        <position position="37"/>
    </location>
</feature>
<evidence type="ECO:0000256" key="1">
    <source>
        <dbReference type="ARBA" id="ARBA00005614"/>
    </source>
</evidence>
<evidence type="ECO:0000259" key="7">
    <source>
        <dbReference type="PROSITE" id="PS51160"/>
    </source>
</evidence>